<organism evidence="1 2">
    <name type="scientific">Trichonephila clavipes</name>
    <name type="common">Golden silk orbweaver</name>
    <name type="synonym">Nephila clavipes</name>
    <dbReference type="NCBI Taxonomy" id="2585209"/>
    <lineage>
        <taxon>Eukaryota</taxon>
        <taxon>Metazoa</taxon>
        <taxon>Ecdysozoa</taxon>
        <taxon>Arthropoda</taxon>
        <taxon>Chelicerata</taxon>
        <taxon>Arachnida</taxon>
        <taxon>Araneae</taxon>
        <taxon>Araneomorphae</taxon>
        <taxon>Entelegynae</taxon>
        <taxon>Araneoidea</taxon>
        <taxon>Nephilidae</taxon>
        <taxon>Trichonephila</taxon>
    </lineage>
</organism>
<evidence type="ECO:0000313" key="2">
    <source>
        <dbReference type="Proteomes" id="UP000887159"/>
    </source>
</evidence>
<protein>
    <submittedName>
        <fullName evidence="1">Uncharacterized protein</fullName>
    </submittedName>
</protein>
<reference evidence="1" key="1">
    <citation type="submission" date="2020-08" db="EMBL/GenBank/DDBJ databases">
        <title>Multicomponent nature underlies the extraordinary mechanical properties of spider dragline silk.</title>
        <authorList>
            <person name="Kono N."/>
            <person name="Nakamura H."/>
            <person name="Mori M."/>
            <person name="Yoshida Y."/>
            <person name="Ohtoshi R."/>
            <person name="Malay A.D."/>
            <person name="Moran D.A.P."/>
            <person name="Tomita M."/>
            <person name="Numata K."/>
            <person name="Arakawa K."/>
        </authorList>
    </citation>
    <scope>NUCLEOTIDE SEQUENCE</scope>
</reference>
<dbReference type="AlphaFoldDB" id="A0A8X6SLZ9"/>
<comment type="caution">
    <text evidence="1">The sequence shown here is derived from an EMBL/GenBank/DDBJ whole genome shotgun (WGS) entry which is preliminary data.</text>
</comment>
<dbReference type="Proteomes" id="UP000887159">
    <property type="component" value="Unassembled WGS sequence"/>
</dbReference>
<gene>
    <name evidence="1" type="ORF">TNCV_2348771</name>
</gene>
<keyword evidence="2" id="KW-1185">Reference proteome</keyword>
<evidence type="ECO:0000313" key="1">
    <source>
        <dbReference type="EMBL" id="GFY16232.1"/>
    </source>
</evidence>
<sequence length="92" mass="10268">MSFPWVRAVNGRIFKNSSFVEKSSNTILMDIANCAVSTASIDSSSCIEKIHRRQALLHEWYEGNHPDAALLGTSSRKDETSLARFRSGHTRA</sequence>
<accession>A0A8X6SLZ9</accession>
<dbReference type="EMBL" id="BMAU01021338">
    <property type="protein sequence ID" value="GFY16232.1"/>
    <property type="molecule type" value="Genomic_DNA"/>
</dbReference>
<name>A0A8X6SLZ9_TRICX</name>
<proteinExistence type="predicted"/>